<evidence type="ECO:0000313" key="2">
    <source>
        <dbReference type="Proteomes" id="UP000821853"/>
    </source>
</evidence>
<keyword evidence="2" id="KW-1185">Reference proteome</keyword>
<organism evidence="1 2">
    <name type="scientific">Haemaphysalis longicornis</name>
    <name type="common">Bush tick</name>
    <dbReference type="NCBI Taxonomy" id="44386"/>
    <lineage>
        <taxon>Eukaryota</taxon>
        <taxon>Metazoa</taxon>
        <taxon>Ecdysozoa</taxon>
        <taxon>Arthropoda</taxon>
        <taxon>Chelicerata</taxon>
        <taxon>Arachnida</taxon>
        <taxon>Acari</taxon>
        <taxon>Parasitiformes</taxon>
        <taxon>Ixodida</taxon>
        <taxon>Ixodoidea</taxon>
        <taxon>Ixodidae</taxon>
        <taxon>Haemaphysalinae</taxon>
        <taxon>Haemaphysalis</taxon>
    </lineage>
</organism>
<gene>
    <name evidence="1" type="ORF">HPB48_010125</name>
</gene>
<protein>
    <submittedName>
        <fullName evidence="1">Uncharacterized protein</fullName>
    </submittedName>
</protein>
<dbReference type="Proteomes" id="UP000821853">
    <property type="component" value="Unassembled WGS sequence"/>
</dbReference>
<reference evidence="1 2" key="1">
    <citation type="journal article" date="2020" name="Cell">
        <title>Large-Scale Comparative Analyses of Tick Genomes Elucidate Their Genetic Diversity and Vector Capacities.</title>
        <authorList>
            <consortium name="Tick Genome and Microbiome Consortium (TIGMIC)"/>
            <person name="Jia N."/>
            <person name="Wang J."/>
            <person name="Shi W."/>
            <person name="Du L."/>
            <person name="Sun Y."/>
            <person name="Zhan W."/>
            <person name="Jiang J.F."/>
            <person name="Wang Q."/>
            <person name="Zhang B."/>
            <person name="Ji P."/>
            <person name="Bell-Sakyi L."/>
            <person name="Cui X.M."/>
            <person name="Yuan T.T."/>
            <person name="Jiang B.G."/>
            <person name="Yang W.F."/>
            <person name="Lam T.T."/>
            <person name="Chang Q.C."/>
            <person name="Ding S.J."/>
            <person name="Wang X.J."/>
            <person name="Zhu J.G."/>
            <person name="Ruan X.D."/>
            <person name="Zhao L."/>
            <person name="Wei J.T."/>
            <person name="Ye R.Z."/>
            <person name="Que T.C."/>
            <person name="Du C.H."/>
            <person name="Zhou Y.H."/>
            <person name="Cheng J.X."/>
            <person name="Dai P.F."/>
            <person name="Guo W.B."/>
            <person name="Han X.H."/>
            <person name="Huang E.J."/>
            <person name="Li L.F."/>
            <person name="Wei W."/>
            <person name="Gao Y.C."/>
            <person name="Liu J.Z."/>
            <person name="Shao H.Z."/>
            <person name="Wang X."/>
            <person name="Wang C.C."/>
            <person name="Yang T.C."/>
            <person name="Huo Q.B."/>
            <person name="Li W."/>
            <person name="Chen H.Y."/>
            <person name="Chen S.E."/>
            <person name="Zhou L.G."/>
            <person name="Ni X.B."/>
            <person name="Tian J.H."/>
            <person name="Sheng Y."/>
            <person name="Liu T."/>
            <person name="Pan Y.S."/>
            <person name="Xia L.Y."/>
            <person name="Li J."/>
            <person name="Zhao F."/>
            <person name="Cao W.C."/>
        </authorList>
    </citation>
    <scope>NUCLEOTIDE SEQUENCE [LARGE SCALE GENOMIC DNA]</scope>
    <source>
        <strain evidence="1">HaeL-2018</strain>
    </source>
</reference>
<proteinExistence type="predicted"/>
<dbReference type="EMBL" id="JABSTR010000009">
    <property type="protein sequence ID" value="KAH9379020.1"/>
    <property type="molecule type" value="Genomic_DNA"/>
</dbReference>
<accession>A0A9J6GXF2</accession>
<dbReference type="AlphaFoldDB" id="A0A9J6GXF2"/>
<dbReference type="VEuPathDB" id="VectorBase:HLOH_053525"/>
<name>A0A9J6GXF2_HAELO</name>
<sequence>MPLFDGKKCLAEQTNILAEYFANGSSSAQYSEAFLRYKERAEKRTIKINLNNEEAYIAPFSMVELNVAIA</sequence>
<evidence type="ECO:0000313" key="1">
    <source>
        <dbReference type="EMBL" id="KAH9379020.1"/>
    </source>
</evidence>
<comment type="caution">
    <text evidence="1">The sequence shown here is derived from an EMBL/GenBank/DDBJ whole genome shotgun (WGS) entry which is preliminary data.</text>
</comment>